<keyword evidence="1" id="KW-0378">Hydrolase</keyword>
<dbReference type="InterPro" id="IPR038300">
    <property type="entry name" value="SASP_sf_alpha/beta"/>
</dbReference>
<dbReference type="STRING" id="189381.GCA_900166615_00905"/>
<accession>A0A0M0G763</accession>
<dbReference type="GO" id="GO:0006265">
    <property type="term" value="P:DNA topological change"/>
    <property type="evidence" value="ECO:0007669"/>
    <property type="project" value="InterPro"/>
</dbReference>
<dbReference type="AlphaFoldDB" id="A0A0M0G763"/>
<dbReference type="InterPro" id="IPR001448">
    <property type="entry name" value="SASP_alpha/beta-type"/>
</dbReference>
<gene>
    <name evidence="1" type="ORF">AF331_15015</name>
</gene>
<dbReference type="OrthoDB" id="1683773at2"/>
<dbReference type="EMBL" id="LGUE01000004">
    <property type="protein sequence ID" value="KON85266.1"/>
    <property type="molecule type" value="Genomic_DNA"/>
</dbReference>
<dbReference type="RefSeq" id="WP_053428862.1">
    <property type="nucleotide sequence ID" value="NZ_CP096885.1"/>
</dbReference>
<evidence type="ECO:0000313" key="2">
    <source>
        <dbReference type="Proteomes" id="UP000037405"/>
    </source>
</evidence>
<name>A0A0M0G763_9BACI</name>
<protein>
    <submittedName>
        <fullName evidence="1">Alpha/beta hydrolase</fullName>
    </submittedName>
</protein>
<evidence type="ECO:0000313" key="1">
    <source>
        <dbReference type="EMBL" id="KON85266.1"/>
    </source>
</evidence>
<dbReference type="GO" id="GO:0016787">
    <property type="term" value="F:hydrolase activity"/>
    <property type="evidence" value="ECO:0007669"/>
    <property type="project" value="UniProtKB-KW"/>
</dbReference>
<dbReference type="Pfam" id="PF00269">
    <property type="entry name" value="SASP"/>
    <property type="match status" value="1"/>
</dbReference>
<organism evidence="1 2">
    <name type="scientific">Rossellomorea marisflavi</name>
    <dbReference type="NCBI Taxonomy" id="189381"/>
    <lineage>
        <taxon>Bacteria</taxon>
        <taxon>Bacillati</taxon>
        <taxon>Bacillota</taxon>
        <taxon>Bacilli</taxon>
        <taxon>Bacillales</taxon>
        <taxon>Bacillaceae</taxon>
        <taxon>Rossellomorea</taxon>
    </lineage>
</organism>
<comment type="caution">
    <text evidence="1">The sequence shown here is derived from an EMBL/GenBank/DDBJ whole genome shotgun (WGS) entry which is preliminary data.</text>
</comment>
<reference evidence="2" key="1">
    <citation type="submission" date="2015-07" db="EMBL/GenBank/DDBJ databases">
        <title>Fjat-14235 jcm11544.</title>
        <authorList>
            <person name="Liu B."/>
            <person name="Wang J."/>
            <person name="Zhu Y."/>
            <person name="Liu G."/>
            <person name="Chen Q."/>
            <person name="Chen Z."/>
            <person name="Lan J."/>
            <person name="Che J."/>
            <person name="Ge C."/>
            <person name="Shi H."/>
            <person name="Pan Z."/>
            <person name="Liu X."/>
        </authorList>
    </citation>
    <scope>NUCLEOTIDE SEQUENCE [LARGE SCALE GENOMIC DNA]</scope>
    <source>
        <strain evidence="2">JCM 11544</strain>
    </source>
</reference>
<dbReference type="GO" id="GO:0003690">
    <property type="term" value="F:double-stranded DNA binding"/>
    <property type="evidence" value="ECO:0007669"/>
    <property type="project" value="InterPro"/>
</dbReference>
<dbReference type="Gene3D" id="6.10.10.80">
    <property type="entry name" value="Small, acid-soluble spore protein, alpha/beta type-like"/>
    <property type="match status" value="1"/>
</dbReference>
<keyword evidence="2" id="KW-1185">Reference proteome</keyword>
<proteinExistence type="predicted"/>
<sequence length="82" mass="8828">MSKRKLLVPGSRDALNEMKARISGTGNPSEAKFEAAREVGVPLQKGYNGHLSSAENGKVGGQLGGRMVQELIKMAKEKMDRS</sequence>
<dbReference type="PATRIC" id="fig|189381.12.peg.3094"/>
<dbReference type="Proteomes" id="UP000037405">
    <property type="component" value="Unassembled WGS sequence"/>
</dbReference>